<dbReference type="Proteomes" id="UP001497482">
    <property type="component" value="Chromosome 9"/>
</dbReference>
<protein>
    <recommendedName>
        <fullName evidence="3">Secreted protein</fullName>
    </recommendedName>
</protein>
<accession>A0AAV2MR96</accession>
<keyword evidence="2" id="KW-1185">Reference proteome</keyword>
<name>A0AAV2MR96_KNICA</name>
<evidence type="ECO:0000313" key="1">
    <source>
        <dbReference type="EMBL" id="CAL1615849.1"/>
    </source>
</evidence>
<dbReference type="AlphaFoldDB" id="A0AAV2MR96"/>
<gene>
    <name evidence="1" type="ORF">KC01_LOCUS41723</name>
</gene>
<dbReference type="EMBL" id="OZ035831">
    <property type="protein sequence ID" value="CAL1615849.1"/>
    <property type="molecule type" value="Genomic_DNA"/>
</dbReference>
<organism evidence="1 2">
    <name type="scientific">Knipowitschia caucasica</name>
    <name type="common">Caucasian dwarf goby</name>
    <name type="synonym">Pomatoschistus caucasicus</name>
    <dbReference type="NCBI Taxonomy" id="637954"/>
    <lineage>
        <taxon>Eukaryota</taxon>
        <taxon>Metazoa</taxon>
        <taxon>Chordata</taxon>
        <taxon>Craniata</taxon>
        <taxon>Vertebrata</taxon>
        <taxon>Euteleostomi</taxon>
        <taxon>Actinopterygii</taxon>
        <taxon>Neopterygii</taxon>
        <taxon>Teleostei</taxon>
        <taxon>Neoteleostei</taxon>
        <taxon>Acanthomorphata</taxon>
        <taxon>Gobiaria</taxon>
        <taxon>Gobiiformes</taxon>
        <taxon>Gobioidei</taxon>
        <taxon>Gobiidae</taxon>
        <taxon>Gobiinae</taxon>
        <taxon>Knipowitschia</taxon>
    </lineage>
</organism>
<sequence length="72" mass="7760">MQRRTSPPLSTAVSLALCRTNERALSRLNVPTLDLNHLCQGNSQSSSVAMLCGASAVADEDKFPGFRRLVPC</sequence>
<reference evidence="1 2" key="1">
    <citation type="submission" date="2024-04" db="EMBL/GenBank/DDBJ databases">
        <authorList>
            <person name="Waldvogel A.-M."/>
            <person name="Schoenle A."/>
        </authorList>
    </citation>
    <scope>NUCLEOTIDE SEQUENCE [LARGE SCALE GENOMIC DNA]</scope>
</reference>
<proteinExistence type="predicted"/>
<evidence type="ECO:0000313" key="2">
    <source>
        <dbReference type="Proteomes" id="UP001497482"/>
    </source>
</evidence>
<evidence type="ECO:0008006" key="3">
    <source>
        <dbReference type="Google" id="ProtNLM"/>
    </source>
</evidence>